<keyword evidence="3" id="KW-1133">Transmembrane helix</keyword>
<proteinExistence type="predicted"/>
<keyword evidence="2" id="KW-1015">Disulfide bond</keyword>
<dbReference type="eggNOG" id="KOG1337">
    <property type="taxonomic scope" value="Eukaryota"/>
</dbReference>
<dbReference type="InterPro" id="IPR057774">
    <property type="entry name" value="D8C_UMOD/GP2/OIT3-like"/>
</dbReference>
<protein>
    <recommendedName>
        <fullName evidence="5">UMOD/GP2/OIT3-like D8C domain-containing protein</fullName>
    </recommendedName>
</protein>
<dbReference type="Gene3D" id="3.90.1410.10">
    <property type="entry name" value="set domain protein methyltransferase, domain 1"/>
    <property type="match status" value="1"/>
</dbReference>
<evidence type="ECO:0000256" key="2">
    <source>
        <dbReference type="ARBA" id="ARBA00023157"/>
    </source>
</evidence>
<dbReference type="InterPro" id="IPR046341">
    <property type="entry name" value="SET_dom_sf"/>
</dbReference>
<gene>
    <name evidence="6" type="ORF">BRAFLDRAFT_91548</name>
</gene>
<dbReference type="GO" id="GO:0016279">
    <property type="term" value="F:protein-lysine N-methyltransferase activity"/>
    <property type="evidence" value="ECO:0007669"/>
    <property type="project" value="InterPro"/>
</dbReference>
<evidence type="ECO:0000256" key="1">
    <source>
        <dbReference type="ARBA" id="ARBA00022729"/>
    </source>
</evidence>
<feature type="domain" description="UMOD/GP2/OIT3-like D8C" evidence="5">
    <location>
        <begin position="62"/>
        <end position="119"/>
    </location>
</feature>
<dbReference type="SUPFAM" id="SSF82199">
    <property type="entry name" value="SET domain"/>
    <property type="match status" value="1"/>
</dbReference>
<name>C3XY87_BRAFL</name>
<sequence length="604" mass="68033">MDPRVAVPVGLLVLLAVAAGGTAQDPCSSYRVLNEALRNVRYNTPHGTYRCDSWFAGEWYRFMGAAGTQMPTQAPPDHRCGTASPMWMNGQHPSLADGEVSRQACAVGWNSNTCWYQACAHNELNTCWRQTTIHTRNPRALRGLEYLRSVCTWYFSCCHANGKTKCPKTPNYKAGGCSSAPCLCEVNGLLPFLADSVPYGVCLVLNYAGELSVLRAGGLRCWMTMRWSGTSRFTCAQVLSLFLLLEKNKGKDSFWYPYIRSLPNSFTTPVYFTESELNALSPSLQEKARDLKKELLHAFNDLEPFVTSCLPELDSTFTFDAFRWAWSVLKTRTLYQEDCRSPYLSNKEPQTSTLVPMLDLINHSPSAKARFGYNVNTSCYEVRVLEPYRKYDQVFISYGFEENTELMLKFGFFVPENPKDFMKINLSEMLESLPQINDEERKNKVDLLFDSGLLRVLEREIQNADLVEFVLRLLRPEDRNNAVIAFLYALATNEGLGNPSGWSAWVTLILEIIFLVACVLLLLGVKKGNLTFMKIWLVIAIILVIWEIVQIIVRSVQVATNEGFGEALAQALGVNWVLTLIFIGVKIYGILVVYSYTQTATVVG</sequence>
<evidence type="ECO:0000313" key="6">
    <source>
        <dbReference type="EMBL" id="EEN66772.1"/>
    </source>
</evidence>
<dbReference type="InterPro" id="IPR044429">
    <property type="entry name" value="SETD4_SET"/>
</dbReference>
<evidence type="ECO:0000256" key="4">
    <source>
        <dbReference type="SAM" id="SignalP"/>
    </source>
</evidence>
<dbReference type="InParanoid" id="C3XY87"/>
<dbReference type="Pfam" id="PF23283">
    <property type="entry name" value="D8C_UMOD"/>
    <property type="match status" value="1"/>
</dbReference>
<keyword evidence="1 4" id="KW-0732">Signal</keyword>
<dbReference type="AlphaFoldDB" id="C3XY87"/>
<dbReference type="PANTHER" id="PTHR13271">
    <property type="entry name" value="UNCHARACTERIZED PUTATIVE METHYLTRANSFERASE"/>
    <property type="match status" value="1"/>
</dbReference>
<organism>
    <name type="scientific">Branchiostoma floridae</name>
    <name type="common">Florida lancelet</name>
    <name type="synonym">Amphioxus</name>
    <dbReference type="NCBI Taxonomy" id="7739"/>
    <lineage>
        <taxon>Eukaryota</taxon>
        <taxon>Metazoa</taxon>
        <taxon>Chordata</taxon>
        <taxon>Cephalochordata</taxon>
        <taxon>Leptocardii</taxon>
        <taxon>Amphioxiformes</taxon>
        <taxon>Branchiostomatidae</taxon>
        <taxon>Branchiostoma</taxon>
    </lineage>
</organism>
<evidence type="ECO:0000259" key="5">
    <source>
        <dbReference type="Pfam" id="PF23283"/>
    </source>
</evidence>
<dbReference type="InterPro" id="IPR050600">
    <property type="entry name" value="SETD3_SETD6_MTase"/>
</dbReference>
<accession>C3XY87</accession>
<reference evidence="6" key="1">
    <citation type="journal article" date="2008" name="Nature">
        <title>The amphioxus genome and the evolution of the chordate karyotype.</title>
        <authorList>
            <consortium name="US DOE Joint Genome Institute (JGI-PGF)"/>
            <person name="Putnam N.H."/>
            <person name="Butts T."/>
            <person name="Ferrier D.E.K."/>
            <person name="Furlong R.F."/>
            <person name="Hellsten U."/>
            <person name="Kawashima T."/>
            <person name="Robinson-Rechavi M."/>
            <person name="Shoguchi E."/>
            <person name="Terry A."/>
            <person name="Yu J.-K."/>
            <person name="Benito-Gutierrez E.L."/>
            <person name="Dubchak I."/>
            <person name="Garcia-Fernandez J."/>
            <person name="Gibson-Brown J.J."/>
            <person name="Grigoriev I.V."/>
            <person name="Horton A.C."/>
            <person name="de Jong P.J."/>
            <person name="Jurka J."/>
            <person name="Kapitonov V.V."/>
            <person name="Kohara Y."/>
            <person name="Kuroki Y."/>
            <person name="Lindquist E."/>
            <person name="Lucas S."/>
            <person name="Osoegawa K."/>
            <person name="Pennacchio L.A."/>
            <person name="Salamov A.A."/>
            <person name="Satou Y."/>
            <person name="Sauka-Spengler T."/>
            <person name="Schmutz J."/>
            <person name="Shin-I T."/>
            <person name="Toyoda A."/>
            <person name="Bronner-Fraser M."/>
            <person name="Fujiyama A."/>
            <person name="Holland L.Z."/>
            <person name="Holland P.W.H."/>
            <person name="Satoh N."/>
            <person name="Rokhsar D.S."/>
        </authorList>
    </citation>
    <scope>NUCLEOTIDE SEQUENCE [LARGE SCALE GENOMIC DNA]</scope>
    <source>
        <strain evidence="6">S238N-H82</strain>
        <tissue evidence="6">Testes</tissue>
    </source>
</reference>
<keyword evidence="3" id="KW-0812">Transmembrane</keyword>
<dbReference type="EMBL" id="GG666473">
    <property type="protein sequence ID" value="EEN66772.1"/>
    <property type="molecule type" value="Genomic_DNA"/>
</dbReference>
<feature type="transmembrane region" description="Helical" evidence="3">
    <location>
        <begin position="535"/>
        <end position="553"/>
    </location>
</feature>
<evidence type="ECO:0000256" key="3">
    <source>
        <dbReference type="SAM" id="Phobius"/>
    </source>
</evidence>
<feature type="chain" id="PRO_5002933289" description="UMOD/GP2/OIT3-like D8C domain-containing protein" evidence="4">
    <location>
        <begin position="24"/>
        <end position="604"/>
    </location>
</feature>
<keyword evidence="3" id="KW-0472">Membrane</keyword>
<dbReference type="FunFam" id="3.90.1410.10:FF:000050">
    <property type="entry name" value="SET domain-containing protein 4"/>
    <property type="match status" value="1"/>
</dbReference>
<feature type="transmembrane region" description="Helical" evidence="3">
    <location>
        <begin position="502"/>
        <end position="523"/>
    </location>
</feature>
<feature type="signal peptide" evidence="4">
    <location>
        <begin position="1"/>
        <end position="23"/>
    </location>
</feature>
<dbReference type="CDD" id="cd19177">
    <property type="entry name" value="SET_SETD4"/>
    <property type="match status" value="1"/>
</dbReference>
<dbReference type="PANTHER" id="PTHR13271:SF151">
    <property type="entry name" value="SET DOMAIN-CONTAINING PROTEIN 4"/>
    <property type="match status" value="1"/>
</dbReference>
<feature type="transmembrane region" description="Helical" evidence="3">
    <location>
        <begin position="573"/>
        <end position="596"/>
    </location>
</feature>
<dbReference type="STRING" id="7739.C3XY87"/>